<dbReference type="RefSeq" id="WP_091341790.1">
    <property type="nucleotide sequence ID" value="NZ_FMHV01000002.1"/>
</dbReference>
<dbReference type="EMBL" id="FMHV01000002">
    <property type="protein sequence ID" value="SCL36600.1"/>
    <property type="molecule type" value="Genomic_DNA"/>
</dbReference>
<gene>
    <name evidence="5" type="ORF">GA0070624_3153</name>
    <name evidence="6" type="ORF">GA0070624_5598</name>
</gene>
<evidence type="ECO:0000256" key="3">
    <source>
        <dbReference type="ARBA" id="ARBA00023172"/>
    </source>
</evidence>
<proteinExistence type="inferred from homology"/>
<dbReference type="InterPro" id="IPR002104">
    <property type="entry name" value="Integrase_catalytic"/>
</dbReference>
<comment type="similarity">
    <text evidence="1">Belongs to the 'phage' integrase family.</text>
</comment>
<feature type="domain" description="Tyr recombinase" evidence="4">
    <location>
        <begin position="149"/>
        <end position="331"/>
    </location>
</feature>
<organism evidence="5 7">
    <name type="scientific">Micromonospora rhizosphaerae</name>
    <dbReference type="NCBI Taxonomy" id="568872"/>
    <lineage>
        <taxon>Bacteria</taxon>
        <taxon>Bacillati</taxon>
        <taxon>Actinomycetota</taxon>
        <taxon>Actinomycetes</taxon>
        <taxon>Micromonosporales</taxon>
        <taxon>Micromonosporaceae</taxon>
        <taxon>Micromonospora</taxon>
    </lineage>
</organism>
<keyword evidence="2" id="KW-0238">DNA-binding</keyword>
<reference evidence="7" key="2">
    <citation type="submission" date="2016-06" db="EMBL/GenBank/DDBJ databases">
        <authorList>
            <person name="Varghese N."/>
            <person name="Submissions Spin"/>
        </authorList>
    </citation>
    <scope>NUCLEOTIDE SEQUENCE [LARGE SCALE GENOMIC DNA]</scope>
    <source>
        <strain evidence="7">DSM 45431</strain>
    </source>
</reference>
<protein>
    <submittedName>
        <fullName evidence="5">Site-specific recombinase XerD</fullName>
    </submittedName>
</protein>
<name>A0A1C6S870_9ACTN</name>
<keyword evidence="3" id="KW-0233">DNA recombination</keyword>
<evidence type="ECO:0000256" key="1">
    <source>
        <dbReference type="ARBA" id="ARBA00008857"/>
    </source>
</evidence>
<dbReference type="Gene3D" id="1.10.443.10">
    <property type="entry name" value="Intergrase catalytic core"/>
    <property type="match status" value="1"/>
</dbReference>
<dbReference type="CDD" id="cd00397">
    <property type="entry name" value="DNA_BRE_C"/>
    <property type="match status" value="1"/>
</dbReference>
<sequence>MTGQRTSAPSQADLDAALVLLSRLGISPDDLVHAGAARAPAPTFADYIPVVSDAVSAGTRRVYGPYWNRVLEQWAQRRLDEPTPSDIERLAEHVRTHVIARRNARGGRSAAEHLIAALRCLYNHAVADGHLAEADNPARKVAKPRRLPSTRRAVPDDRLAEINRIAASTGDDPALDTLLLRLHTETACRRGGALALRPADLDPDQCLVLLREKGDTVRWQPISPTLMRHLHQHVDDRPAPPATPLLRYRSGQPITYRRYDHLWQRIGKHLPWVAAQQISTHWLRHTTLTWVERNFGYALARAYAGHTDSGGGGVTATYVRASVHEVAAALAALTGEPHPLA</sequence>
<dbReference type="InterPro" id="IPR050090">
    <property type="entry name" value="Tyrosine_recombinase_XerCD"/>
</dbReference>
<dbReference type="Proteomes" id="UP000199413">
    <property type="component" value="Unassembled WGS sequence"/>
</dbReference>
<dbReference type="GO" id="GO:0015074">
    <property type="term" value="P:DNA integration"/>
    <property type="evidence" value="ECO:0007669"/>
    <property type="project" value="InterPro"/>
</dbReference>
<keyword evidence="7" id="KW-1185">Reference proteome</keyword>
<evidence type="ECO:0000313" key="6">
    <source>
        <dbReference type="EMBL" id="SCL36600.1"/>
    </source>
</evidence>
<dbReference type="OrthoDB" id="864726at2"/>
<dbReference type="GO" id="GO:0003677">
    <property type="term" value="F:DNA binding"/>
    <property type="evidence" value="ECO:0007669"/>
    <property type="project" value="UniProtKB-KW"/>
</dbReference>
<reference evidence="5" key="1">
    <citation type="submission" date="2016-06" db="EMBL/GenBank/DDBJ databases">
        <authorList>
            <person name="Kjaerup R.B."/>
            <person name="Dalgaard T.S."/>
            <person name="Juul-Madsen H.R."/>
        </authorList>
    </citation>
    <scope>NUCLEOTIDE SEQUENCE [LARGE SCALE GENOMIC DNA]</scope>
    <source>
        <strain evidence="5">DSM 45431</strain>
    </source>
</reference>
<dbReference type="InterPro" id="IPR013762">
    <property type="entry name" value="Integrase-like_cat_sf"/>
</dbReference>
<evidence type="ECO:0000313" key="5">
    <source>
        <dbReference type="EMBL" id="SCL25669.1"/>
    </source>
</evidence>
<evidence type="ECO:0000313" key="7">
    <source>
        <dbReference type="Proteomes" id="UP000199413"/>
    </source>
</evidence>
<dbReference type="InterPro" id="IPR011010">
    <property type="entry name" value="DNA_brk_join_enz"/>
</dbReference>
<evidence type="ECO:0000256" key="2">
    <source>
        <dbReference type="ARBA" id="ARBA00023125"/>
    </source>
</evidence>
<dbReference type="Pfam" id="PF00589">
    <property type="entry name" value="Phage_integrase"/>
    <property type="match status" value="1"/>
</dbReference>
<dbReference type="PANTHER" id="PTHR30349">
    <property type="entry name" value="PHAGE INTEGRASE-RELATED"/>
    <property type="match status" value="1"/>
</dbReference>
<dbReference type="SUPFAM" id="SSF56349">
    <property type="entry name" value="DNA breaking-rejoining enzymes"/>
    <property type="match status" value="1"/>
</dbReference>
<dbReference type="AlphaFoldDB" id="A0A1C6S870"/>
<accession>A0A1C6S870</accession>
<dbReference type="GO" id="GO:0006310">
    <property type="term" value="P:DNA recombination"/>
    <property type="evidence" value="ECO:0007669"/>
    <property type="project" value="UniProtKB-KW"/>
</dbReference>
<dbReference type="STRING" id="568872.GA0070624_3153"/>
<dbReference type="InterPro" id="IPR010998">
    <property type="entry name" value="Integrase_recombinase_N"/>
</dbReference>
<dbReference type="EMBL" id="FMHV01000002">
    <property type="protein sequence ID" value="SCL25669.1"/>
    <property type="molecule type" value="Genomic_DNA"/>
</dbReference>
<dbReference type="Gene3D" id="1.10.150.130">
    <property type="match status" value="1"/>
</dbReference>
<evidence type="ECO:0000259" key="4">
    <source>
        <dbReference type="PROSITE" id="PS51898"/>
    </source>
</evidence>
<dbReference type="PROSITE" id="PS51898">
    <property type="entry name" value="TYR_RECOMBINASE"/>
    <property type="match status" value="1"/>
</dbReference>
<dbReference type="PANTHER" id="PTHR30349:SF41">
    <property type="entry name" value="INTEGRASE_RECOMBINASE PROTEIN MJ0367-RELATED"/>
    <property type="match status" value="1"/>
</dbReference>